<gene>
    <name evidence="6" type="ORF">GCM10011578_023270</name>
</gene>
<feature type="domain" description="ATP-grasp" evidence="5">
    <location>
        <begin position="124"/>
        <end position="326"/>
    </location>
</feature>
<reference evidence="6" key="2">
    <citation type="submission" date="2020-09" db="EMBL/GenBank/DDBJ databases">
        <authorList>
            <person name="Sun Q."/>
            <person name="Zhou Y."/>
        </authorList>
    </citation>
    <scope>NUCLEOTIDE SEQUENCE</scope>
    <source>
        <strain evidence="6">CGMCC 4.7110</strain>
    </source>
</reference>
<dbReference type="SUPFAM" id="SSF56059">
    <property type="entry name" value="Glutathione synthetase ATP-binding domain-like"/>
    <property type="match status" value="1"/>
</dbReference>
<proteinExistence type="predicted"/>
<sequence length="419" mass="43616">MGEHYVDVTHVLCGFSKGLISDLDSLLPAASVLVVEDEYVSAARDVPRRIVNHPCVAGVVHAPVQNEQDPARVVRAVSRPRHIRAVVPATEYGVVAAAALADAWGLPGAGTPAAAILRNKAALRAHADSAGLPQPRWRPAESVADVVAFRAAHGGRCVLKPADRQASLGVRLLDADDDAALAWVGTTTADEPRMRARDTGAGRFLVEERLSGPEVSVECLVDGGELLFLNITEKLLHPGPSPVELGHVVPASLPPAVTGELHRLMRLLVTSTGFGSGVLHAEWILVDGVRPHLVECAGRLPGDSIDLLIDLAYGGRIVADLLAVLQEGAPPTRGPALAGAAIRFLSAQPGVVRTVTGLAESRAAEGVREVDLAAEPGTVVKEVTSSWDRIGHLLATGSTGTHAGQNAAAAAGLIEVRTS</sequence>
<name>A0A917XAF8_9ACTN</name>
<dbReference type="PROSITE" id="PS50975">
    <property type="entry name" value="ATP_GRASP"/>
    <property type="match status" value="1"/>
</dbReference>
<evidence type="ECO:0000313" key="6">
    <source>
        <dbReference type="EMBL" id="GGN01297.1"/>
    </source>
</evidence>
<evidence type="ECO:0000256" key="4">
    <source>
        <dbReference type="PROSITE-ProRule" id="PRU00409"/>
    </source>
</evidence>
<evidence type="ECO:0000256" key="3">
    <source>
        <dbReference type="ARBA" id="ARBA00022840"/>
    </source>
</evidence>
<protein>
    <recommendedName>
        <fullName evidence="5">ATP-grasp domain-containing protein</fullName>
    </recommendedName>
</protein>
<dbReference type="Pfam" id="PF13535">
    <property type="entry name" value="ATP-grasp_4"/>
    <property type="match status" value="1"/>
</dbReference>
<evidence type="ECO:0000256" key="1">
    <source>
        <dbReference type="ARBA" id="ARBA00022598"/>
    </source>
</evidence>
<dbReference type="AlphaFoldDB" id="A0A917XAF8"/>
<accession>A0A917XAF8</accession>
<dbReference type="EMBL" id="BMML01000004">
    <property type="protein sequence ID" value="GGN01297.1"/>
    <property type="molecule type" value="Genomic_DNA"/>
</dbReference>
<reference evidence="6" key="1">
    <citation type="journal article" date="2014" name="Int. J. Syst. Evol. Microbiol.">
        <title>Complete genome sequence of Corynebacterium casei LMG S-19264T (=DSM 44701T), isolated from a smear-ripened cheese.</title>
        <authorList>
            <consortium name="US DOE Joint Genome Institute (JGI-PGF)"/>
            <person name="Walter F."/>
            <person name="Albersmeier A."/>
            <person name="Kalinowski J."/>
            <person name="Ruckert C."/>
        </authorList>
    </citation>
    <scope>NUCLEOTIDE SEQUENCE</scope>
    <source>
        <strain evidence="6">CGMCC 4.7110</strain>
    </source>
</reference>
<evidence type="ECO:0000256" key="2">
    <source>
        <dbReference type="ARBA" id="ARBA00022741"/>
    </source>
</evidence>
<keyword evidence="2 4" id="KW-0547">Nucleotide-binding</keyword>
<dbReference type="GO" id="GO:0005524">
    <property type="term" value="F:ATP binding"/>
    <property type="evidence" value="ECO:0007669"/>
    <property type="project" value="UniProtKB-UniRule"/>
</dbReference>
<dbReference type="PANTHER" id="PTHR43585:SF2">
    <property type="entry name" value="ATP-GRASP ENZYME FSQD"/>
    <property type="match status" value="1"/>
</dbReference>
<dbReference type="GO" id="GO:0046872">
    <property type="term" value="F:metal ion binding"/>
    <property type="evidence" value="ECO:0007669"/>
    <property type="project" value="InterPro"/>
</dbReference>
<keyword evidence="1" id="KW-0436">Ligase</keyword>
<evidence type="ECO:0000259" key="5">
    <source>
        <dbReference type="PROSITE" id="PS50975"/>
    </source>
</evidence>
<dbReference type="Gene3D" id="3.40.50.20">
    <property type="match status" value="1"/>
</dbReference>
<dbReference type="GO" id="GO:0016874">
    <property type="term" value="F:ligase activity"/>
    <property type="evidence" value="ECO:0007669"/>
    <property type="project" value="UniProtKB-KW"/>
</dbReference>
<dbReference type="InterPro" id="IPR040570">
    <property type="entry name" value="LAL_C2"/>
</dbReference>
<dbReference type="PANTHER" id="PTHR43585">
    <property type="entry name" value="FUMIPYRROLE BIOSYNTHESIS PROTEIN C"/>
    <property type="match status" value="1"/>
</dbReference>
<keyword evidence="3 4" id="KW-0067">ATP-binding</keyword>
<keyword evidence="7" id="KW-1185">Reference proteome</keyword>
<organism evidence="6 7">
    <name type="scientific">Streptomyces fuscichromogenes</name>
    <dbReference type="NCBI Taxonomy" id="1324013"/>
    <lineage>
        <taxon>Bacteria</taxon>
        <taxon>Bacillati</taxon>
        <taxon>Actinomycetota</taxon>
        <taxon>Actinomycetes</taxon>
        <taxon>Kitasatosporales</taxon>
        <taxon>Streptomycetaceae</taxon>
        <taxon>Streptomyces</taxon>
    </lineage>
</organism>
<dbReference type="InterPro" id="IPR011761">
    <property type="entry name" value="ATP-grasp"/>
</dbReference>
<dbReference type="RefSeq" id="WP_189262550.1">
    <property type="nucleotide sequence ID" value="NZ_BMML01000004.1"/>
</dbReference>
<dbReference type="InterPro" id="IPR052032">
    <property type="entry name" value="ATP-dep_AA_Ligase"/>
</dbReference>
<evidence type="ECO:0000313" key="7">
    <source>
        <dbReference type="Proteomes" id="UP000653411"/>
    </source>
</evidence>
<dbReference type="Proteomes" id="UP000653411">
    <property type="component" value="Unassembled WGS sequence"/>
</dbReference>
<dbReference type="Gene3D" id="3.30.470.20">
    <property type="entry name" value="ATP-grasp fold, B domain"/>
    <property type="match status" value="1"/>
</dbReference>
<comment type="caution">
    <text evidence="6">The sequence shown here is derived from an EMBL/GenBank/DDBJ whole genome shotgun (WGS) entry which is preliminary data.</text>
</comment>
<dbReference type="Pfam" id="PF18603">
    <property type="entry name" value="LAL_C2"/>
    <property type="match status" value="1"/>
</dbReference>